<gene>
    <name evidence="2" type="ORF">RM764_45380</name>
</gene>
<protein>
    <submittedName>
        <fullName evidence="2">Amidohydrolase family protein</fullName>
    </submittedName>
</protein>
<proteinExistence type="predicted"/>
<dbReference type="RefSeq" id="WP_311701490.1">
    <property type="nucleotide sequence ID" value="NZ_JAVREY010000159.1"/>
</dbReference>
<evidence type="ECO:0000313" key="2">
    <source>
        <dbReference type="EMBL" id="MDT0470062.1"/>
    </source>
</evidence>
<dbReference type="Proteomes" id="UP001183809">
    <property type="component" value="Unassembled WGS sequence"/>
</dbReference>
<dbReference type="Pfam" id="PF01979">
    <property type="entry name" value="Amidohydro_1"/>
    <property type="match status" value="1"/>
</dbReference>
<dbReference type="CDD" id="cd01299">
    <property type="entry name" value="Met_dep_hydrolase_A"/>
    <property type="match status" value="1"/>
</dbReference>
<dbReference type="InterPro" id="IPR051781">
    <property type="entry name" value="Metallo-dep_Hydrolase"/>
</dbReference>
<evidence type="ECO:0000259" key="1">
    <source>
        <dbReference type="Pfam" id="PF01979"/>
    </source>
</evidence>
<dbReference type="PANTHER" id="PTHR43135:SF3">
    <property type="entry name" value="ALPHA-D-RIBOSE 1-METHYLPHOSPHONATE 5-TRIPHOSPHATE DIPHOSPHATASE"/>
    <property type="match status" value="1"/>
</dbReference>
<dbReference type="PANTHER" id="PTHR43135">
    <property type="entry name" value="ALPHA-D-RIBOSE 1-METHYLPHOSPHONATE 5-TRIPHOSPHATE DIPHOSPHATASE"/>
    <property type="match status" value="1"/>
</dbReference>
<dbReference type="EMBL" id="JAVREY010000159">
    <property type="protein sequence ID" value="MDT0470062.1"/>
    <property type="molecule type" value="Genomic_DNA"/>
</dbReference>
<organism evidence="2 3">
    <name type="scientific">Streptomyces gibsoniae</name>
    <dbReference type="NCBI Taxonomy" id="3075529"/>
    <lineage>
        <taxon>Bacteria</taxon>
        <taxon>Bacillati</taxon>
        <taxon>Actinomycetota</taxon>
        <taxon>Actinomycetes</taxon>
        <taxon>Kitasatosporales</taxon>
        <taxon>Streptomycetaceae</taxon>
        <taxon>Streptomyces</taxon>
    </lineage>
</organism>
<sequence>MELLISAGQVLTGPGGECIADGAVLVSGSAIAAVGTRNEVEEVAPEGVQRASFPQGTILPGLIDCHVHLAFDASPDPVGALREADDLSLLLGMAGRAQQLLAVGVTTARDLGDRGGLSVRLRDAIAAGVLHGPRILAATAPLTPPGGHCWFLGGEVAGQEAIRNRVRRNAEAGADVIKVMATGGGLTRGGPATWQSQFTTEELRLVVEEAHRTGLPVAAHAHGTDGIASAVAAGVNTVEHCTWMVDGGFEMRGDVVADLIAKEIHVCPAASPNWRRFAERFGKDRAEELFGQVRWMAEQGVRLVAGTDAGVPGAMFDGFVNGLELYEHLGFPRDRILDMATVEAARALGIDADTGQLVAGYRADLLVVDGDPLRDLQALRALRLVLAGGRLYSNGTDANW</sequence>
<dbReference type="InterPro" id="IPR011059">
    <property type="entry name" value="Metal-dep_hydrolase_composite"/>
</dbReference>
<comment type="caution">
    <text evidence="2">The sequence shown here is derived from an EMBL/GenBank/DDBJ whole genome shotgun (WGS) entry which is preliminary data.</text>
</comment>
<dbReference type="SUPFAM" id="SSF51338">
    <property type="entry name" value="Composite domain of metallo-dependent hydrolases"/>
    <property type="match status" value="2"/>
</dbReference>
<name>A0ABU2U9Z6_9ACTN</name>
<dbReference type="InterPro" id="IPR006680">
    <property type="entry name" value="Amidohydro-rel"/>
</dbReference>
<reference evidence="3" key="1">
    <citation type="submission" date="2023-07" db="EMBL/GenBank/DDBJ databases">
        <title>30 novel species of actinomycetes from the DSMZ collection.</title>
        <authorList>
            <person name="Nouioui I."/>
        </authorList>
    </citation>
    <scope>NUCLEOTIDE SEQUENCE [LARGE SCALE GENOMIC DNA]</scope>
    <source>
        <strain evidence="3">DSM 41699</strain>
    </source>
</reference>
<dbReference type="InterPro" id="IPR032466">
    <property type="entry name" value="Metal_Hydrolase"/>
</dbReference>
<feature type="domain" description="Amidohydrolase-related" evidence="1">
    <location>
        <begin position="57"/>
        <end position="379"/>
    </location>
</feature>
<keyword evidence="3" id="KW-1185">Reference proteome</keyword>
<dbReference type="SUPFAM" id="SSF51556">
    <property type="entry name" value="Metallo-dependent hydrolases"/>
    <property type="match status" value="1"/>
</dbReference>
<evidence type="ECO:0000313" key="3">
    <source>
        <dbReference type="Proteomes" id="UP001183809"/>
    </source>
</evidence>
<dbReference type="InterPro" id="IPR057744">
    <property type="entry name" value="OTAase-like"/>
</dbReference>
<dbReference type="Gene3D" id="3.20.20.140">
    <property type="entry name" value="Metal-dependent hydrolases"/>
    <property type="match status" value="1"/>
</dbReference>
<dbReference type="Gene3D" id="2.30.40.10">
    <property type="entry name" value="Urease, subunit C, domain 1"/>
    <property type="match status" value="1"/>
</dbReference>
<accession>A0ABU2U9Z6</accession>